<sequence>MGEITGRGFPMILKPRPFPVKLKPEEIAATAENARILLDNEEMLTEFMTKSKTYRTKEQIVTWLQGMLASESE</sequence>
<dbReference type="AlphaFoldDB" id="A0A2H0V493"/>
<dbReference type="Proteomes" id="UP000229901">
    <property type="component" value="Unassembled WGS sequence"/>
</dbReference>
<proteinExistence type="predicted"/>
<organism evidence="1 2">
    <name type="scientific">Candidatus Falkowbacteria bacterium CG10_big_fil_rev_8_21_14_0_10_39_11</name>
    <dbReference type="NCBI Taxonomy" id="1974565"/>
    <lineage>
        <taxon>Bacteria</taxon>
        <taxon>Candidatus Falkowiibacteriota</taxon>
    </lineage>
</organism>
<protein>
    <submittedName>
        <fullName evidence="1">Uncharacterized protein</fullName>
    </submittedName>
</protein>
<dbReference type="EMBL" id="PFAP01000031">
    <property type="protein sequence ID" value="PIR93893.1"/>
    <property type="molecule type" value="Genomic_DNA"/>
</dbReference>
<accession>A0A2H0V493</accession>
<evidence type="ECO:0000313" key="2">
    <source>
        <dbReference type="Proteomes" id="UP000229901"/>
    </source>
</evidence>
<gene>
    <name evidence="1" type="ORF">COT97_04170</name>
</gene>
<evidence type="ECO:0000313" key="1">
    <source>
        <dbReference type="EMBL" id="PIR93893.1"/>
    </source>
</evidence>
<name>A0A2H0V493_9BACT</name>
<reference evidence="2" key="1">
    <citation type="submission" date="2017-09" db="EMBL/GenBank/DDBJ databases">
        <title>Depth-based differentiation of microbial function through sediment-hosted aquifers and enrichment of novel symbionts in the deep terrestrial subsurface.</title>
        <authorList>
            <person name="Probst A.J."/>
            <person name="Ladd B."/>
            <person name="Jarett J.K."/>
            <person name="Geller-Mcgrath D.E."/>
            <person name="Sieber C.M.K."/>
            <person name="Emerson J.B."/>
            <person name="Anantharaman K."/>
            <person name="Thomas B.C."/>
            <person name="Malmstrom R."/>
            <person name="Stieglmeier M."/>
            <person name="Klingl A."/>
            <person name="Woyke T."/>
            <person name="Ryan C.M."/>
            <person name="Banfield J.F."/>
        </authorList>
    </citation>
    <scope>NUCLEOTIDE SEQUENCE [LARGE SCALE GENOMIC DNA]</scope>
</reference>
<comment type="caution">
    <text evidence="1">The sequence shown here is derived from an EMBL/GenBank/DDBJ whole genome shotgun (WGS) entry which is preliminary data.</text>
</comment>